<dbReference type="Gene3D" id="3.50.50.60">
    <property type="entry name" value="FAD/NAD(P)-binding domain"/>
    <property type="match status" value="1"/>
</dbReference>
<dbReference type="EMBL" id="CP024848">
    <property type="protein sequence ID" value="AXI10842.1"/>
    <property type="molecule type" value="Genomic_DNA"/>
</dbReference>
<feature type="domain" description="FAD/NAD(P)-binding" evidence="2">
    <location>
        <begin position="5"/>
        <end position="111"/>
    </location>
</feature>
<proteinExistence type="inferred from homology"/>
<dbReference type="AlphaFoldDB" id="A0A345PLG2"/>
<dbReference type="SUPFAM" id="SSF51905">
    <property type="entry name" value="FAD/NAD(P)-binding domain"/>
    <property type="match status" value="1"/>
</dbReference>
<dbReference type="InterPro" id="IPR050151">
    <property type="entry name" value="Class-I_Pyr_Nuc-Dis_Oxidored"/>
</dbReference>
<organism evidence="3 4">
    <name type="scientific">Oceanobacillus zhaokaii</name>
    <dbReference type="NCBI Taxonomy" id="2052660"/>
    <lineage>
        <taxon>Bacteria</taxon>
        <taxon>Bacillati</taxon>
        <taxon>Bacillota</taxon>
        <taxon>Bacilli</taxon>
        <taxon>Bacillales</taxon>
        <taxon>Bacillaceae</taxon>
        <taxon>Oceanobacillus</taxon>
    </lineage>
</organism>
<accession>A0A345PLG2</accession>
<evidence type="ECO:0000313" key="4">
    <source>
        <dbReference type="Proteomes" id="UP000253908"/>
    </source>
</evidence>
<dbReference type="RefSeq" id="WP_114918128.1">
    <property type="nucleotide sequence ID" value="NZ_CP024848.1"/>
</dbReference>
<name>A0A345PLG2_9BACI</name>
<dbReference type="KEGG" id="ocn:CUC15_18755"/>
<dbReference type="GO" id="GO:0050660">
    <property type="term" value="F:flavin adenine dinucleotide binding"/>
    <property type="evidence" value="ECO:0007669"/>
    <property type="project" value="TreeGrafter"/>
</dbReference>
<evidence type="ECO:0000259" key="2">
    <source>
        <dbReference type="Pfam" id="PF07992"/>
    </source>
</evidence>
<dbReference type="OrthoDB" id="9800167at2"/>
<gene>
    <name evidence="3" type="ORF">CUC15_18755</name>
</gene>
<sequence length="120" mass="13559">MNINIGSPPIISPIDGINDTDFVYTSTTLQQLKELTEQLEIVGGGYIGLEFASIYANFGSEIKVIDGSETFLPREDREIAEEVQKVLEKKKIQFEFDSRVESITNRDGKVVISYNKKHLF</sequence>
<dbReference type="GO" id="GO:0006103">
    <property type="term" value="P:2-oxoglutarate metabolic process"/>
    <property type="evidence" value="ECO:0007669"/>
    <property type="project" value="TreeGrafter"/>
</dbReference>
<protein>
    <recommendedName>
        <fullName evidence="2">FAD/NAD(P)-binding domain-containing protein</fullName>
    </recommendedName>
</protein>
<dbReference type="InterPro" id="IPR023753">
    <property type="entry name" value="FAD/NAD-binding_dom"/>
</dbReference>
<dbReference type="InterPro" id="IPR036188">
    <property type="entry name" value="FAD/NAD-bd_sf"/>
</dbReference>
<dbReference type="Proteomes" id="UP000253908">
    <property type="component" value="Chromosome"/>
</dbReference>
<evidence type="ECO:0000313" key="3">
    <source>
        <dbReference type="EMBL" id="AXI10842.1"/>
    </source>
</evidence>
<reference evidence="4" key="1">
    <citation type="submission" date="2017-11" db="EMBL/GenBank/DDBJ databases">
        <authorList>
            <person name="Zhu W."/>
        </authorList>
    </citation>
    <scope>NUCLEOTIDE SEQUENCE [LARGE SCALE GENOMIC DNA]</scope>
    <source>
        <strain evidence="4">160</strain>
    </source>
</reference>
<dbReference type="PANTHER" id="PTHR22912">
    <property type="entry name" value="DISULFIDE OXIDOREDUCTASE"/>
    <property type="match status" value="1"/>
</dbReference>
<comment type="similarity">
    <text evidence="1">Belongs to the class-I pyridine nucleotide-disulfide oxidoreductase family.</text>
</comment>
<dbReference type="GO" id="GO:0004148">
    <property type="term" value="F:dihydrolipoyl dehydrogenase (NADH) activity"/>
    <property type="evidence" value="ECO:0007669"/>
    <property type="project" value="TreeGrafter"/>
</dbReference>
<keyword evidence="4" id="KW-1185">Reference proteome</keyword>
<dbReference type="Pfam" id="PF07992">
    <property type="entry name" value="Pyr_redox_2"/>
    <property type="match status" value="1"/>
</dbReference>
<dbReference type="PANTHER" id="PTHR22912:SF151">
    <property type="entry name" value="DIHYDROLIPOYL DEHYDROGENASE, MITOCHONDRIAL"/>
    <property type="match status" value="1"/>
</dbReference>
<evidence type="ECO:0000256" key="1">
    <source>
        <dbReference type="ARBA" id="ARBA00007532"/>
    </source>
</evidence>
<dbReference type="PRINTS" id="PR00945">
    <property type="entry name" value="HGRDTASE"/>
</dbReference>